<dbReference type="EMBL" id="VDCI01000032">
    <property type="protein sequence ID" value="TNJ33409.1"/>
    <property type="molecule type" value="Genomic_DNA"/>
</dbReference>
<dbReference type="RefSeq" id="WP_139627091.1">
    <property type="nucleotide sequence ID" value="NZ_VDCI01000032.1"/>
</dbReference>
<accession>A0A5C4RR41</accession>
<sequence length="81" mass="9425">MSEWISTPQSSNVVGFSYDEATQVLTVEFNSGSRYDYYDVPERIFEGMKSADSKGRYLNAEIKGHYRYARQYVLPQLKLEN</sequence>
<proteinExistence type="predicted"/>
<evidence type="ECO:0000259" key="1">
    <source>
        <dbReference type="Pfam" id="PF13619"/>
    </source>
</evidence>
<organism evidence="2 3">
    <name type="scientific">Prosthecochloris vibrioformis</name>
    <name type="common">Chlorobium vibrioforme</name>
    <dbReference type="NCBI Taxonomy" id="1098"/>
    <lineage>
        <taxon>Bacteria</taxon>
        <taxon>Pseudomonadati</taxon>
        <taxon>Chlorobiota</taxon>
        <taxon>Chlorobiia</taxon>
        <taxon>Chlorobiales</taxon>
        <taxon>Chlorobiaceae</taxon>
        <taxon>Prosthecochloris</taxon>
    </lineage>
</organism>
<dbReference type="AlphaFoldDB" id="A0A5C4RR41"/>
<evidence type="ECO:0000313" key="2">
    <source>
        <dbReference type="EMBL" id="TNJ33409.1"/>
    </source>
</evidence>
<gene>
    <name evidence="2" type="ORF">FGF68_10830</name>
</gene>
<comment type="caution">
    <text evidence="2">The sequence shown here is derived from an EMBL/GenBank/DDBJ whole genome shotgun (WGS) entry which is preliminary data.</text>
</comment>
<evidence type="ECO:0000313" key="3">
    <source>
        <dbReference type="Proteomes" id="UP000309544"/>
    </source>
</evidence>
<name>A0A5C4RR41_PROVB</name>
<dbReference type="InterPro" id="IPR025309">
    <property type="entry name" value="KTSC_dom"/>
</dbReference>
<reference evidence="2 3" key="1">
    <citation type="submission" date="2019-05" db="EMBL/GenBank/DDBJ databases">
        <title>Draft Whole-Genome sequence of the green sulfur bacterium Prosthecochloris vibrioformis DSM 260.</title>
        <authorList>
            <person name="Meyer T.E."/>
            <person name="Kyndt J.A."/>
        </authorList>
    </citation>
    <scope>NUCLEOTIDE SEQUENCE [LARGE SCALE GENOMIC DNA]</scope>
    <source>
        <strain evidence="2 3">DSM 260</strain>
    </source>
</reference>
<protein>
    <submittedName>
        <fullName evidence="2">KTSC domain-containing protein</fullName>
    </submittedName>
</protein>
<feature type="domain" description="KTSC" evidence="1">
    <location>
        <begin position="9"/>
        <end position="66"/>
    </location>
</feature>
<dbReference type="Pfam" id="PF13619">
    <property type="entry name" value="KTSC"/>
    <property type="match status" value="1"/>
</dbReference>
<keyword evidence="3" id="KW-1185">Reference proteome</keyword>
<dbReference type="Proteomes" id="UP000309544">
    <property type="component" value="Unassembled WGS sequence"/>
</dbReference>